<sequence>MATAKALTCVSKREVLDLVKAALEQHVQSGVIDREDFKKLAKKSADTLEPPVTANEVRKITLQELLAFLSEGEAEEAVVAPVRAEIEALKSLLNVPQECGTTAQAPVFSLSALRERITRRKEELRRKRQGAQTVGDETPRHECCPQPNDVPHAPELAEDGKSESAVNHDEPQRHRQRTEAAATAAAPKEVDLYAGLVAAHAAVW</sequence>
<accession>G0UWY3</accession>
<feature type="region of interest" description="Disordered" evidence="1">
    <location>
        <begin position="121"/>
        <end position="184"/>
    </location>
</feature>
<feature type="compositionally biased region" description="Basic and acidic residues" evidence="1">
    <location>
        <begin position="158"/>
        <end position="173"/>
    </location>
</feature>
<protein>
    <submittedName>
        <fullName evidence="2">Uncharacterized protein</fullName>
    </submittedName>
</protein>
<organism evidence="2">
    <name type="scientific">Trypanosoma congolense (strain IL3000)</name>
    <dbReference type="NCBI Taxonomy" id="1068625"/>
    <lineage>
        <taxon>Eukaryota</taxon>
        <taxon>Discoba</taxon>
        <taxon>Euglenozoa</taxon>
        <taxon>Kinetoplastea</taxon>
        <taxon>Metakinetoplastina</taxon>
        <taxon>Trypanosomatida</taxon>
        <taxon>Trypanosomatidae</taxon>
        <taxon>Trypanosoma</taxon>
        <taxon>Nannomonas</taxon>
    </lineage>
</organism>
<evidence type="ECO:0000256" key="1">
    <source>
        <dbReference type="SAM" id="MobiDB-lite"/>
    </source>
</evidence>
<reference evidence="2" key="1">
    <citation type="journal article" date="2012" name="Proc. Natl. Acad. Sci. U.S.A.">
        <title>Antigenic diversity is generated by distinct evolutionary mechanisms in African trypanosome species.</title>
        <authorList>
            <person name="Jackson A.P."/>
            <person name="Berry A."/>
            <person name="Aslett M."/>
            <person name="Allison H.C."/>
            <person name="Burton P."/>
            <person name="Vavrova-Anderson J."/>
            <person name="Brown R."/>
            <person name="Browne H."/>
            <person name="Corton N."/>
            <person name="Hauser H."/>
            <person name="Gamble J."/>
            <person name="Gilderthorp R."/>
            <person name="Marcello L."/>
            <person name="McQuillan J."/>
            <person name="Otto T.D."/>
            <person name="Quail M.A."/>
            <person name="Sanders M.J."/>
            <person name="van Tonder A."/>
            <person name="Ginger M.L."/>
            <person name="Field M.C."/>
            <person name="Barry J.D."/>
            <person name="Hertz-Fowler C."/>
            <person name="Berriman M."/>
        </authorList>
    </citation>
    <scope>NUCLEOTIDE SEQUENCE</scope>
    <source>
        <strain evidence="2">IL3000</strain>
    </source>
</reference>
<dbReference type="EMBL" id="HE575323">
    <property type="protein sequence ID" value="CCC93900.1"/>
    <property type="molecule type" value="Genomic_DNA"/>
</dbReference>
<gene>
    <name evidence="2" type="ORF">TCIL3000_10_6730</name>
</gene>
<name>G0UWY3_TRYCI</name>
<evidence type="ECO:0000313" key="2">
    <source>
        <dbReference type="EMBL" id="CCC93900.1"/>
    </source>
</evidence>
<dbReference type="AlphaFoldDB" id="G0UWY3"/>
<dbReference type="VEuPathDB" id="TriTrypDB:TcIL3000_10_6730"/>
<proteinExistence type="predicted"/>